<dbReference type="SUPFAM" id="SSF51445">
    <property type="entry name" value="(Trans)glycosidases"/>
    <property type="match status" value="1"/>
</dbReference>
<evidence type="ECO:0000256" key="7">
    <source>
        <dbReference type="RuleBase" id="RU361168"/>
    </source>
</evidence>
<dbReference type="PRINTS" id="PR00740">
    <property type="entry name" value="GLHYDRLASE27"/>
</dbReference>
<dbReference type="Pfam" id="PF16499">
    <property type="entry name" value="Melibiase_2"/>
    <property type="match status" value="1"/>
</dbReference>
<dbReference type="Proteomes" id="UP000507470">
    <property type="component" value="Unassembled WGS sequence"/>
</dbReference>
<dbReference type="OrthoDB" id="5795902at2759"/>
<sequence>MWRNYNDIEDSFDSVVSIINYWAKDPYNMSSYAGSGGWNDPDEIIVGDFGLSHDQERVQMGMWSMFAAPLLLSNDLRNIRNSSKALILNKRLLAINQDPLGIQAKAFNLGYVQVWTRPTLPPGSKAVAVLFVTDHYPGKGGNYIKVTYPLSMYGITDGKRYNITEVFDGYSMGTHHTSSVLTFNVNPTGIFMFTAKPV</sequence>
<dbReference type="GO" id="GO:0005737">
    <property type="term" value="C:cytoplasm"/>
    <property type="evidence" value="ECO:0007669"/>
    <property type="project" value="TreeGrafter"/>
</dbReference>
<dbReference type="AlphaFoldDB" id="A0A6J8DVH9"/>
<dbReference type="GO" id="GO:0016139">
    <property type="term" value="P:glycoside catabolic process"/>
    <property type="evidence" value="ECO:0007669"/>
    <property type="project" value="TreeGrafter"/>
</dbReference>
<dbReference type="Gene3D" id="2.60.40.1180">
    <property type="entry name" value="Golgi alpha-mannosidase II"/>
    <property type="match status" value="1"/>
</dbReference>
<name>A0A6J8DVH9_MYTCO</name>
<evidence type="ECO:0000256" key="1">
    <source>
        <dbReference type="ARBA" id="ARBA00001255"/>
    </source>
</evidence>
<keyword evidence="4" id="KW-0732">Signal</keyword>
<evidence type="ECO:0000256" key="2">
    <source>
        <dbReference type="ARBA" id="ARBA00009743"/>
    </source>
</evidence>
<dbReference type="PANTHER" id="PTHR11452:SF14">
    <property type="entry name" value="ALPHA-GALACTOSIDASE A"/>
    <property type="match status" value="1"/>
</dbReference>
<dbReference type="InterPro" id="IPR017853">
    <property type="entry name" value="GH"/>
</dbReference>
<dbReference type="Gene3D" id="3.20.20.70">
    <property type="entry name" value="Aldolase class I"/>
    <property type="match status" value="1"/>
</dbReference>
<keyword evidence="5 7" id="KW-0378">Hydrolase</keyword>
<protein>
    <recommendedName>
        <fullName evidence="3 7">Alpha-galactosidase</fullName>
        <ecNumber evidence="7">3.2.1.-</ecNumber>
    </recommendedName>
</protein>
<dbReference type="InterPro" id="IPR041233">
    <property type="entry name" value="Melibiase_C"/>
</dbReference>
<evidence type="ECO:0000256" key="3">
    <source>
        <dbReference type="ARBA" id="ARBA00012755"/>
    </source>
</evidence>
<proteinExistence type="inferred from homology"/>
<keyword evidence="6 7" id="KW-0326">Glycosidase</keyword>
<dbReference type="Pfam" id="PF17801">
    <property type="entry name" value="Melibiase_C"/>
    <property type="match status" value="1"/>
</dbReference>
<keyword evidence="7" id="KW-1015">Disulfide bond</keyword>
<dbReference type="InterPro" id="IPR013780">
    <property type="entry name" value="Glyco_hydro_b"/>
</dbReference>
<gene>
    <name evidence="9" type="ORF">MCOR_45147</name>
</gene>
<comment type="catalytic activity">
    <reaction evidence="1">
        <text>Hydrolysis of terminal, non-reducing alpha-D-galactose residues in alpha-D-galactosides, including galactose oligosaccharides, galactomannans and galactolipids.</text>
        <dbReference type="EC" id="3.2.1.22"/>
    </reaction>
</comment>
<reference evidence="9 10" key="1">
    <citation type="submission" date="2020-06" db="EMBL/GenBank/DDBJ databases">
        <authorList>
            <person name="Li R."/>
            <person name="Bekaert M."/>
        </authorList>
    </citation>
    <scope>NUCLEOTIDE SEQUENCE [LARGE SCALE GENOMIC DNA]</scope>
    <source>
        <strain evidence="10">wild</strain>
    </source>
</reference>
<dbReference type="PANTHER" id="PTHR11452">
    <property type="entry name" value="ALPHA-GALACTOSIDASE/ALPHA-N-ACETYLGALACTOSAMINIDASE"/>
    <property type="match status" value="1"/>
</dbReference>
<evidence type="ECO:0000256" key="6">
    <source>
        <dbReference type="ARBA" id="ARBA00023295"/>
    </source>
</evidence>
<evidence type="ECO:0000313" key="10">
    <source>
        <dbReference type="Proteomes" id="UP000507470"/>
    </source>
</evidence>
<dbReference type="InterPro" id="IPR013785">
    <property type="entry name" value="Aldolase_TIM"/>
</dbReference>
<evidence type="ECO:0000259" key="8">
    <source>
        <dbReference type="Pfam" id="PF17801"/>
    </source>
</evidence>
<feature type="domain" description="Alpha galactosidase C-terminal" evidence="8">
    <location>
        <begin position="110"/>
        <end position="194"/>
    </location>
</feature>
<evidence type="ECO:0000256" key="5">
    <source>
        <dbReference type="ARBA" id="ARBA00022801"/>
    </source>
</evidence>
<dbReference type="EC" id="3.2.1.-" evidence="7"/>
<dbReference type="EMBL" id="CACVKT020007980">
    <property type="protein sequence ID" value="CAC5412129.1"/>
    <property type="molecule type" value="Genomic_DNA"/>
</dbReference>
<dbReference type="GO" id="GO:0004557">
    <property type="term" value="F:alpha-galactosidase activity"/>
    <property type="evidence" value="ECO:0007669"/>
    <property type="project" value="UniProtKB-EC"/>
</dbReference>
<organism evidence="9 10">
    <name type="scientific">Mytilus coruscus</name>
    <name type="common">Sea mussel</name>
    <dbReference type="NCBI Taxonomy" id="42192"/>
    <lineage>
        <taxon>Eukaryota</taxon>
        <taxon>Metazoa</taxon>
        <taxon>Spiralia</taxon>
        <taxon>Lophotrochozoa</taxon>
        <taxon>Mollusca</taxon>
        <taxon>Bivalvia</taxon>
        <taxon>Autobranchia</taxon>
        <taxon>Pteriomorphia</taxon>
        <taxon>Mytilida</taxon>
        <taxon>Mytiloidea</taxon>
        <taxon>Mytilidae</taxon>
        <taxon>Mytilinae</taxon>
        <taxon>Mytilus</taxon>
    </lineage>
</organism>
<comment type="similarity">
    <text evidence="2 7">Belongs to the glycosyl hydrolase 27 family.</text>
</comment>
<evidence type="ECO:0000256" key="4">
    <source>
        <dbReference type="ARBA" id="ARBA00022729"/>
    </source>
</evidence>
<comment type="subunit">
    <text evidence="7">Homodimer.</text>
</comment>
<keyword evidence="10" id="KW-1185">Reference proteome</keyword>
<dbReference type="GO" id="GO:0009311">
    <property type="term" value="P:oligosaccharide metabolic process"/>
    <property type="evidence" value="ECO:0007669"/>
    <property type="project" value="TreeGrafter"/>
</dbReference>
<dbReference type="InterPro" id="IPR002241">
    <property type="entry name" value="Glyco_hydro_27"/>
</dbReference>
<dbReference type="SUPFAM" id="SSF51011">
    <property type="entry name" value="Glycosyl hydrolase domain"/>
    <property type="match status" value="1"/>
</dbReference>
<evidence type="ECO:0000313" key="9">
    <source>
        <dbReference type="EMBL" id="CAC5412129.1"/>
    </source>
</evidence>
<accession>A0A6J8DVH9</accession>